<dbReference type="SUPFAM" id="SSF57783">
    <property type="entry name" value="Zinc beta-ribbon"/>
    <property type="match status" value="1"/>
</dbReference>
<dbReference type="InterPro" id="IPR001529">
    <property type="entry name" value="Zn_ribbon_RPB9"/>
</dbReference>
<keyword evidence="5" id="KW-0805">Transcription regulation</keyword>
<feature type="binding site" evidence="8">
    <location>
        <position position="101"/>
    </location>
    <ligand>
        <name>Zn(2+)</name>
        <dbReference type="ChEBI" id="CHEBI:29105"/>
        <label>2</label>
    </ligand>
</feature>
<organism evidence="12 13">
    <name type="scientific">Natronolimnobius baerhuensis</name>
    <dbReference type="NCBI Taxonomy" id="253108"/>
    <lineage>
        <taxon>Archaea</taxon>
        <taxon>Methanobacteriati</taxon>
        <taxon>Methanobacteriota</taxon>
        <taxon>Stenosarchaea group</taxon>
        <taxon>Halobacteria</taxon>
        <taxon>Halobacteriales</taxon>
        <taxon>Natrialbaceae</taxon>
        <taxon>Natronolimnobius</taxon>
    </lineage>
</organism>
<dbReference type="PANTHER" id="PTHR11239">
    <property type="entry name" value="DNA-DIRECTED RNA POLYMERASE"/>
    <property type="match status" value="1"/>
</dbReference>
<dbReference type="PANTHER" id="PTHR11239:SF12">
    <property type="entry name" value="DNA-DIRECTED RNA POLYMERASE III SUBUNIT RPC10"/>
    <property type="match status" value="1"/>
</dbReference>
<evidence type="ECO:0000256" key="3">
    <source>
        <dbReference type="ARBA" id="ARBA00022771"/>
    </source>
</evidence>
<dbReference type="RefSeq" id="WP_054864155.1">
    <property type="nucleotide sequence ID" value="NZ_MWPH01000001.1"/>
</dbReference>
<feature type="binding site" evidence="8">
    <location>
        <position position="25"/>
    </location>
    <ligand>
        <name>Zn(2+)</name>
        <dbReference type="ChEBI" id="CHEBI:29105"/>
        <label>1</label>
    </ligand>
</feature>
<evidence type="ECO:0000256" key="9">
    <source>
        <dbReference type="PROSITE-ProRule" id="PRU00472"/>
    </source>
</evidence>
<evidence type="ECO:0000256" key="4">
    <source>
        <dbReference type="ARBA" id="ARBA00022833"/>
    </source>
</evidence>
<keyword evidence="2 8" id="KW-0479">Metal-binding</keyword>
<dbReference type="InterPro" id="IPR012164">
    <property type="entry name" value="Rpa12/Rpb9/Rpc10/TFS"/>
</dbReference>
<dbReference type="GO" id="GO:0006351">
    <property type="term" value="P:DNA-templated transcription"/>
    <property type="evidence" value="ECO:0007669"/>
    <property type="project" value="InterPro"/>
</dbReference>
<evidence type="ECO:0000256" key="5">
    <source>
        <dbReference type="ARBA" id="ARBA00023015"/>
    </source>
</evidence>
<evidence type="ECO:0000313" key="12">
    <source>
        <dbReference type="EMBL" id="OVE85719.1"/>
    </source>
</evidence>
<keyword evidence="3 9" id="KW-0863">Zinc-finger</keyword>
<keyword evidence="4 8" id="KW-0862">Zinc</keyword>
<proteinExistence type="inferred from homology"/>
<feature type="binding site" evidence="8">
    <location>
        <position position="7"/>
    </location>
    <ligand>
        <name>Zn(2+)</name>
        <dbReference type="ChEBI" id="CHEBI:29105"/>
        <label>1</label>
    </ligand>
</feature>
<evidence type="ECO:0000256" key="1">
    <source>
        <dbReference type="ARBA" id="ARBA00018272"/>
    </source>
</evidence>
<dbReference type="PIRSF" id="PIRSF005586">
    <property type="entry name" value="RNApol_RpoM"/>
    <property type="match status" value="1"/>
</dbReference>
<keyword evidence="7 10" id="KW-0804">Transcription</keyword>
<evidence type="ECO:0000259" key="11">
    <source>
        <dbReference type="PROSITE" id="PS51133"/>
    </source>
</evidence>
<sequence length="109" mass="12418">MQFCDDCGSMMKAKGDRMICTNDECGSSSERDRDLEDEFVSTESQTGEEIIESDENANFEGKPKATDVICDKCETQEAWYTLKQTASADEPPTRFFKCTECGHRWRGYN</sequence>
<accession>A0A202EBV2</accession>
<feature type="binding site" evidence="8">
    <location>
        <position position="98"/>
    </location>
    <ligand>
        <name>Zn(2+)</name>
        <dbReference type="ChEBI" id="CHEBI:29105"/>
        <label>2</label>
    </ligand>
</feature>
<evidence type="ECO:0000256" key="8">
    <source>
        <dbReference type="PIRSR" id="PIRSR005586-1"/>
    </source>
</evidence>
<name>A0A202EBV2_9EURY</name>
<keyword evidence="13" id="KW-1185">Reference proteome</keyword>
<dbReference type="PROSITE" id="PS51133">
    <property type="entry name" value="ZF_TFIIS_2"/>
    <property type="match status" value="1"/>
</dbReference>
<dbReference type="AlphaFoldDB" id="A0A202EBV2"/>
<feature type="domain" description="TFIIS-type" evidence="11">
    <location>
        <begin position="66"/>
        <end position="106"/>
    </location>
</feature>
<reference evidence="12 13" key="1">
    <citation type="submission" date="2017-02" db="EMBL/GenBank/DDBJ databases">
        <title>Natronthermophilus aegyptiacus gen. nov.,sp. nov., an aerobic, extremely halophilic alkalithermophilic archaeon isolated from the athalassohaline Wadi An Natrun, Egypt.</title>
        <authorList>
            <person name="Zhao B."/>
        </authorList>
    </citation>
    <scope>NUCLEOTIDE SEQUENCE [LARGE SCALE GENOMIC DNA]</scope>
    <source>
        <strain evidence="12 13">CGMCC 1.3597</strain>
    </source>
</reference>
<dbReference type="InterPro" id="IPR006288">
    <property type="entry name" value="TFS"/>
</dbReference>
<dbReference type="NCBIfam" id="TIGR01384">
    <property type="entry name" value="TFS_arch"/>
    <property type="match status" value="1"/>
</dbReference>
<protein>
    <recommendedName>
        <fullName evidence="1">Transcription factor S</fullName>
    </recommendedName>
    <alternativeName>
        <fullName evidence="6">Transcription elongation factor IIS/RNA polymerase subunit homolog</fullName>
    </alternativeName>
</protein>
<dbReference type="Gene3D" id="2.20.25.10">
    <property type="match status" value="1"/>
</dbReference>
<evidence type="ECO:0000256" key="10">
    <source>
        <dbReference type="RuleBase" id="RU003474"/>
    </source>
</evidence>
<dbReference type="SMART" id="SM00440">
    <property type="entry name" value="ZnF_C2C2"/>
    <property type="match status" value="1"/>
</dbReference>
<dbReference type="SMART" id="SM00661">
    <property type="entry name" value="RPOL9"/>
    <property type="match status" value="1"/>
</dbReference>
<evidence type="ECO:0000313" key="13">
    <source>
        <dbReference type="Proteomes" id="UP000196084"/>
    </source>
</evidence>
<dbReference type="GO" id="GO:0003899">
    <property type="term" value="F:DNA-directed RNA polymerase activity"/>
    <property type="evidence" value="ECO:0007669"/>
    <property type="project" value="InterPro"/>
</dbReference>
<comment type="caution">
    <text evidence="12">The sequence shown here is derived from an EMBL/GenBank/DDBJ whole genome shotgun (WGS) entry which is preliminary data.</text>
</comment>
<dbReference type="CDD" id="cd00656">
    <property type="entry name" value="Zn-ribbon"/>
    <property type="match status" value="1"/>
</dbReference>
<comment type="similarity">
    <text evidence="7 10">Belongs to the archaeal rpoM/eukaryotic RPA12/RPB9/RPC11 RNA polymerase family.</text>
</comment>
<dbReference type="InterPro" id="IPR001222">
    <property type="entry name" value="Znf_TFIIS"/>
</dbReference>
<feature type="binding site" evidence="8">
    <location>
        <position position="73"/>
    </location>
    <ligand>
        <name>Zn(2+)</name>
        <dbReference type="ChEBI" id="CHEBI:29105"/>
        <label>2</label>
    </ligand>
</feature>
<dbReference type="GO" id="GO:0008270">
    <property type="term" value="F:zinc ion binding"/>
    <property type="evidence" value="ECO:0007669"/>
    <property type="project" value="UniProtKB-KW"/>
</dbReference>
<gene>
    <name evidence="12" type="ORF">B2G88_02565</name>
</gene>
<feature type="binding site" evidence="8">
    <location>
        <position position="70"/>
    </location>
    <ligand>
        <name>Zn(2+)</name>
        <dbReference type="ChEBI" id="CHEBI:29105"/>
        <label>2</label>
    </ligand>
</feature>
<dbReference type="GO" id="GO:0003676">
    <property type="term" value="F:nucleic acid binding"/>
    <property type="evidence" value="ECO:0007669"/>
    <property type="project" value="InterPro"/>
</dbReference>
<dbReference type="Pfam" id="PF01096">
    <property type="entry name" value="Zn_ribbon_TFIIS"/>
    <property type="match status" value="1"/>
</dbReference>
<evidence type="ECO:0000256" key="7">
    <source>
        <dbReference type="PIRNR" id="PIRNR005586"/>
    </source>
</evidence>
<evidence type="ECO:0000256" key="6">
    <source>
        <dbReference type="ARBA" id="ARBA00032962"/>
    </source>
</evidence>
<evidence type="ECO:0000256" key="2">
    <source>
        <dbReference type="ARBA" id="ARBA00022723"/>
    </source>
</evidence>
<dbReference type="Proteomes" id="UP000196084">
    <property type="component" value="Unassembled WGS sequence"/>
</dbReference>
<dbReference type="GO" id="GO:0006355">
    <property type="term" value="P:regulation of DNA-templated transcription"/>
    <property type="evidence" value="ECO:0007669"/>
    <property type="project" value="InterPro"/>
</dbReference>
<feature type="binding site" evidence="8">
    <location>
        <position position="4"/>
    </location>
    <ligand>
        <name>Zn(2+)</name>
        <dbReference type="ChEBI" id="CHEBI:29105"/>
        <label>1</label>
    </ligand>
</feature>
<dbReference type="OrthoDB" id="72957at2157"/>
<dbReference type="EMBL" id="MWPH01000001">
    <property type="protein sequence ID" value="OVE85719.1"/>
    <property type="molecule type" value="Genomic_DNA"/>
</dbReference>